<evidence type="ECO:0000256" key="1">
    <source>
        <dbReference type="ARBA" id="ARBA00023015"/>
    </source>
</evidence>
<dbReference type="Proteomes" id="UP000237846">
    <property type="component" value="Unassembled WGS sequence"/>
</dbReference>
<dbReference type="PROSITE" id="PS50977">
    <property type="entry name" value="HTH_TETR_2"/>
    <property type="match status" value="1"/>
</dbReference>
<dbReference type="RefSeq" id="WP_106241780.1">
    <property type="nucleotide sequence ID" value="NZ_PVZC01000002.1"/>
</dbReference>
<keyword evidence="2 4" id="KW-0238">DNA-binding</keyword>
<dbReference type="InterPro" id="IPR009057">
    <property type="entry name" value="Homeodomain-like_sf"/>
</dbReference>
<evidence type="ECO:0000313" key="6">
    <source>
        <dbReference type="EMBL" id="PRY00444.1"/>
    </source>
</evidence>
<dbReference type="InterPro" id="IPR050109">
    <property type="entry name" value="HTH-type_TetR-like_transc_reg"/>
</dbReference>
<reference evidence="6 7" key="1">
    <citation type="submission" date="2018-03" db="EMBL/GenBank/DDBJ databases">
        <title>Genomic Encyclopedia of Archaeal and Bacterial Type Strains, Phase II (KMG-II): from individual species to whole genera.</title>
        <authorList>
            <person name="Goeker M."/>
        </authorList>
    </citation>
    <scope>NUCLEOTIDE SEQUENCE [LARGE SCALE GENOMIC DNA]</scope>
    <source>
        <strain evidence="6 7">DSM 45601</strain>
    </source>
</reference>
<keyword evidence="3" id="KW-0804">Transcription</keyword>
<dbReference type="Gene3D" id="1.10.357.10">
    <property type="entry name" value="Tetracycline Repressor, domain 2"/>
    <property type="match status" value="1"/>
</dbReference>
<dbReference type="PANTHER" id="PTHR30055">
    <property type="entry name" value="HTH-TYPE TRANSCRIPTIONAL REGULATOR RUTR"/>
    <property type="match status" value="1"/>
</dbReference>
<dbReference type="AlphaFoldDB" id="A0A2T0Q9B1"/>
<dbReference type="Pfam" id="PF00440">
    <property type="entry name" value="TetR_N"/>
    <property type="match status" value="1"/>
</dbReference>
<dbReference type="GO" id="GO:0003700">
    <property type="term" value="F:DNA-binding transcription factor activity"/>
    <property type="evidence" value="ECO:0007669"/>
    <property type="project" value="TreeGrafter"/>
</dbReference>
<protein>
    <submittedName>
        <fullName evidence="6">TetR family transcriptional regulator</fullName>
    </submittedName>
</protein>
<dbReference type="InterPro" id="IPR023772">
    <property type="entry name" value="DNA-bd_HTH_TetR-type_CS"/>
</dbReference>
<feature type="DNA-binding region" description="H-T-H motif" evidence="4">
    <location>
        <begin position="36"/>
        <end position="55"/>
    </location>
</feature>
<dbReference type="PANTHER" id="PTHR30055:SF234">
    <property type="entry name" value="HTH-TYPE TRANSCRIPTIONAL REGULATOR BETI"/>
    <property type="match status" value="1"/>
</dbReference>
<dbReference type="GO" id="GO:0000976">
    <property type="term" value="F:transcription cis-regulatory region binding"/>
    <property type="evidence" value="ECO:0007669"/>
    <property type="project" value="TreeGrafter"/>
</dbReference>
<sequence length="200" mass="21400">MEQPQGLRERKKARTRRTLVETGLRLFDRQGYDATTVAQIAAAAEVAPATFFTYFPAKEDLVFAQQPERLQALHAAIADRAPGDSVADVLLRGARLLLESDDWSIESDTGLSAVRARLVAEEPSLRAAALRRLFDIQDELAGTLARAFPDELDDIAAHAVIGSVVGAVISTAMSAVRRGAPETVPQVAIRAAQIALAGTA</sequence>
<comment type="caution">
    <text evidence="6">The sequence shown here is derived from an EMBL/GenBank/DDBJ whole genome shotgun (WGS) entry which is preliminary data.</text>
</comment>
<dbReference type="PROSITE" id="PS01081">
    <property type="entry name" value="HTH_TETR_1"/>
    <property type="match status" value="1"/>
</dbReference>
<dbReference type="InterPro" id="IPR001647">
    <property type="entry name" value="HTH_TetR"/>
</dbReference>
<name>A0A2T0Q9B1_9ACTN</name>
<dbReference type="OrthoDB" id="3296001at2"/>
<keyword evidence="7" id="KW-1185">Reference proteome</keyword>
<evidence type="ECO:0000256" key="2">
    <source>
        <dbReference type="ARBA" id="ARBA00023125"/>
    </source>
</evidence>
<organism evidence="6 7">
    <name type="scientific">Allonocardiopsis opalescens</name>
    <dbReference type="NCBI Taxonomy" id="1144618"/>
    <lineage>
        <taxon>Bacteria</taxon>
        <taxon>Bacillati</taxon>
        <taxon>Actinomycetota</taxon>
        <taxon>Actinomycetes</taxon>
        <taxon>Streptosporangiales</taxon>
        <taxon>Allonocardiopsis</taxon>
    </lineage>
</organism>
<gene>
    <name evidence="6" type="ORF">CLV72_10274</name>
</gene>
<proteinExistence type="predicted"/>
<dbReference type="EMBL" id="PVZC01000002">
    <property type="protein sequence ID" value="PRY00444.1"/>
    <property type="molecule type" value="Genomic_DNA"/>
</dbReference>
<dbReference type="PRINTS" id="PR00455">
    <property type="entry name" value="HTHTETR"/>
</dbReference>
<dbReference type="Gene3D" id="1.10.10.60">
    <property type="entry name" value="Homeodomain-like"/>
    <property type="match status" value="1"/>
</dbReference>
<feature type="domain" description="HTH tetR-type" evidence="5">
    <location>
        <begin position="13"/>
        <end position="73"/>
    </location>
</feature>
<keyword evidence="1" id="KW-0805">Transcription regulation</keyword>
<evidence type="ECO:0000256" key="4">
    <source>
        <dbReference type="PROSITE-ProRule" id="PRU00335"/>
    </source>
</evidence>
<evidence type="ECO:0000259" key="5">
    <source>
        <dbReference type="PROSITE" id="PS50977"/>
    </source>
</evidence>
<evidence type="ECO:0000256" key="3">
    <source>
        <dbReference type="ARBA" id="ARBA00023163"/>
    </source>
</evidence>
<accession>A0A2T0Q9B1</accession>
<evidence type="ECO:0000313" key="7">
    <source>
        <dbReference type="Proteomes" id="UP000237846"/>
    </source>
</evidence>
<dbReference type="SUPFAM" id="SSF46689">
    <property type="entry name" value="Homeodomain-like"/>
    <property type="match status" value="1"/>
</dbReference>